<gene>
    <name evidence="1" type="ORF">CK203_111452</name>
</gene>
<evidence type="ECO:0008006" key="3">
    <source>
        <dbReference type="Google" id="ProtNLM"/>
    </source>
</evidence>
<dbReference type="InterPro" id="IPR043502">
    <property type="entry name" value="DNA/RNA_pol_sf"/>
</dbReference>
<organism evidence="1 2">
    <name type="scientific">Vitis vinifera</name>
    <name type="common">Grape</name>
    <dbReference type="NCBI Taxonomy" id="29760"/>
    <lineage>
        <taxon>Eukaryota</taxon>
        <taxon>Viridiplantae</taxon>
        <taxon>Streptophyta</taxon>
        <taxon>Embryophyta</taxon>
        <taxon>Tracheophyta</taxon>
        <taxon>Spermatophyta</taxon>
        <taxon>Magnoliopsida</taxon>
        <taxon>eudicotyledons</taxon>
        <taxon>Gunneridae</taxon>
        <taxon>Pentapetalae</taxon>
        <taxon>rosids</taxon>
        <taxon>Vitales</taxon>
        <taxon>Vitaceae</taxon>
        <taxon>Viteae</taxon>
        <taxon>Vitis</taxon>
    </lineage>
</organism>
<reference evidence="1 2" key="1">
    <citation type="journal article" date="2018" name="PLoS Genet.">
        <title>Population sequencing reveals clonal diversity and ancestral inbreeding in the grapevine cultivar Chardonnay.</title>
        <authorList>
            <person name="Roach M.J."/>
            <person name="Johnson D.L."/>
            <person name="Bohlmann J."/>
            <person name="van Vuuren H.J."/>
            <person name="Jones S.J."/>
            <person name="Pretorius I.S."/>
            <person name="Schmidt S.A."/>
            <person name="Borneman A.R."/>
        </authorList>
    </citation>
    <scope>NUCLEOTIDE SEQUENCE [LARGE SCALE GENOMIC DNA]</scope>
    <source>
        <strain evidence="2">cv. Chardonnay</strain>
        <tissue evidence="1">Leaf</tissue>
    </source>
</reference>
<evidence type="ECO:0000313" key="1">
    <source>
        <dbReference type="EMBL" id="RVW12710.1"/>
    </source>
</evidence>
<accession>A0A438BPD9</accession>
<dbReference type="InterPro" id="IPR043128">
    <property type="entry name" value="Rev_trsase/Diguanyl_cyclase"/>
</dbReference>
<proteinExistence type="predicted"/>
<dbReference type="PANTHER" id="PTHR24559:SF457">
    <property type="entry name" value="RNA-DIRECTED DNA POLYMERASE HOMOLOG"/>
    <property type="match status" value="1"/>
</dbReference>
<dbReference type="SUPFAM" id="SSF56672">
    <property type="entry name" value="DNA/RNA polymerases"/>
    <property type="match status" value="1"/>
</dbReference>
<sequence length="485" mass="54326">MIDEAIPCDEYNNEMLMVDTSQITDDVHLKTVSPLDLFEVLAIEMVEDVHLVPAPGLLTVIAHDDDVFEGVTSPVVVESEQITDDVQPETASPLYLFGVLAIEMVEDVHLVLAPGLLTVVAHDDDVFEGVTSLVVVESEHVDPPLSFDVLLGFVSLVEYPEWLANVIPVPKKDDHVRVCVNFRDLNKASLKDDCPIAHIDMLVDSTTGHSLLSFMDRVMLVGLKNARATYQKATTTFFHDMMHQDVEIETESQEVHFWSDFGKLLRYMVSERDTEADSDKIRAILDMPALRIEREIRGFLTKFDIHYVTQNSIRESIVVDHLASLPVSNGRVIDDSFPDEDIAAVTSLSGWRMYFDGTANHSGYEISVLLIFLHGDHIPRSVRLASSDRHPTMNNIVEEHNQFADALTTLASMIDIPIDTVVCPLLIESRSIPAYCCLIDKAELDDVWGIDIIGKISPKSSTGHEFILVAIDYFTSGWRLLHMRD</sequence>
<dbReference type="Gene3D" id="3.30.70.270">
    <property type="match status" value="1"/>
</dbReference>
<dbReference type="AlphaFoldDB" id="A0A438BPD9"/>
<dbReference type="Proteomes" id="UP000288805">
    <property type="component" value="Unassembled WGS sequence"/>
</dbReference>
<evidence type="ECO:0000313" key="2">
    <source>
        <dbReference type="Proteomes" id="UP000288805"/>
    </source>
</evidence>
<dbReference type="EMBL" id="QGNW01002685">
    <property type="protein sequence ID" value="RVW12710.1"/>
    <property type="molecule type" value="Genomic_DNA"/>
</dbReference>
<comment type="caution">
    <text evidence="1">The sequence shown here is derived from an EMBL/GenBank/DDBJ whole genome shotgun (WGS) entry which is preliminary data.</text>
</comment>
<dbReference type="InterPro" id="IPR053134">
    <property type="entry name" value="RNA-dir_DNA_polymerase"/>
</dbReference>
<name>A0A438BPD9_VITVI</name>
<protein>
    <recommendedName>
        <fullName evidence="3">Reverse transcriptase/retrotransposon-derived protein RNase H-like domain-containing protein</fullName>
    </recommendedName>
</protein>
<dbReference type="PANTHER" id="PTHR24559">
    <property type="entry name" value="TRANSPOSON TY3-I GAG-POL POLYPROTEIN"/>
    <property type="match status" value="1"/>
</dbReference>